<keyword evidence="2" id="KW-1185">Reference proteome</keyword>
<dbReference type="STRING" id="768700.MSU_0144"/>
<sequence>MSVITVLKKFVAPIALVGTSSSLGAGGYGISNYLNDVSRQSRQDEIYGENSKVFSRYIKKTEESENSFNLLCEKLITSEIGDRKEDFPIPECHKKFQDLVSKNKKLEIWMESDKERFSESFSQYFDNLSEESELLFMNNENYLGNWKYQNLDCNNEQISEKIIVSCSNNSY</sequence>
<accession>F0QQB8</accession>
<dbReference type="KEGG" id="mss:MSU_0144"/>
<protein>
    <submittedName>
        <fullName evidence="1">Uncharacterized protein</fullName>
    </submittedName>
</protein>
<reference evidence="1 2" key="1">
    <citation type="journal article" date="2011" name="J. Bacteriol.">
        <title>Complete genome sequences of two hemotropic Mycoplasmas, Mycoplasma haemofelis strain Ohio2 and Mycoplasma suis strain Illinois.</title>
        <authorList>
            <person name="Messick J.B."/>
            <person name="Santos A.P."/>
            <person name="Guimaraes A.M."/>
        </authorList>
    </citation>
    <scope>NUCLEOTIDE SEQUENCE [LARGE SCALE GENOMIC DNA]</scope>
    <source>
        <strain evidence="1 2">Illinois</strain>
    </source>
</reference>
<name>F0QQB8_MYCSL</name>
<proteinExistence type="predicted"/>
<gene>
    <name evidence="1" type="ordered locus">MSU_0144</name>
</gene>
<dbReference type="AlphaFoldDB" id="F0QQB8"/>
<organism evidence="1 2">
    <name type="scientific">Mycoplasma suis (strain Illinois)</name>
    <dbReference type="NCBI Taxonomy" id="768700"/>
    <lineage>
        <taxon>Bacteria</taxon>
        <taxon>Bacillati</taxon>
        <taxon>Mycoplasmatota</taxon>
        <taxon>Mollicutes</taxon>
        <taxon>Mycoplasmataceae</taxon>
        <taxon>Mycoplasma</taxon>
    </lineage>
</organism>
<evidence type="ECO:0000313" key="2">
    <source>
        <dbReference type="Proteomes" id="UP000007484"/>
    </source>
</evidence>
<dbReference type="EMBL" id="CP002525">
    <property type="protein sequence ID" value="ADX97688.1"/>
    <property type="molecule type" value="Genomic_DNA"/>
</dbReference>
<dbReference type="Proteomes" id="UP000007484">
    <property type="component" value="Chromosome"/>
</dbReference>
<evidence type="ECO:0000313" key="1">
    <source>
        <dbReference type="EMBL" id="ADX97688.1"/>
    </source>
</evidence>
<dbReference type="HOGENOM" id="CLU_1523543_0_0_14"/>